<keyword evidence="1" id="KW-0732">Signal</keyword>
<name>A0A4U1C0R8_9SPHI</name>
<dbReference type="EMBL" id="SWBP01000002">
    <property type="protein sequence ID" value="TKB98635.1"/>
    <property type="molecule type" value="Genomic_DNA"/>
</dbReference>
<keyword evidence="4" id="KW-1185">Reference proteome</keyword>
<evidence type="ECO:0000256" key="1">
    <source>
        <dbReference type="ARBA" id="ARBA00022729"/>
    </source>
</evidence>
<dbReference type="Gene3D" id="3.10.560.10">
    <property type="entry name" value="Outer membrane lipoprotein wza domain like"/>
    <property type="match status" value="1"/>
</dbReference>
<organism evidence="3 4">
    <name type="scientific">Pedobacter cryophilus</name>
    <dbReference type="NCBI Taxonomy" id="2571271"/>
    <lineage>
        <taxon>Bacteria</taxon>
        <taxon>Pseudomonadati</taxon>
        <taxon>Bacteroidota</taxon>
        <taxon>Sphingobacteriia</taxon>
        <taxon>Sphingobacteriales</taxon>
        <taxon>Sphingobacteriaceae</taxon>
        <taxon>Pedobacter</taxon>
    </lineage>
</organism>
<dbReference type="Proteomes" id="UP000308181">
    <property type="component" value="Unassembled WGS sequence"/>
</dbReference>
<dbReference type="Gene3D" id="3.30.1950.10">
    <property type="entry name" value="wza like domain"/>
    <property type="match status" value="1"/>
</dbReference>
<proteinExistence type="predicted"/>
<dbReference type="PROSITE" id="PS51257">
    <property type="entry name" value="PROKAR_LIPOPROTEIN"/>
    <property type="match status" value="1"/>
</dbReference>
<dbReference type="Pfam" id="PF02563">
    <property type="entry name" value="Poly_export"/>
    <property type="match status" value="1"/>
</dbReference>
<evidence type="ECO:0000259" key="2">
    <source>
        <dbReference type="Pfam" id="PF02563"/>
    </source>
</evidence>
<reference evidence="3 4" key="1">
    <citation type="submission" date="2019-04" db="EMBL/GenBank/DDBJ databases">
        <title>Pedobacter sp. AR-3-17 sp. nov., isolated from Arctic soil.</title>
        <authorList>
            <person name="Dahal R.H."/>
            <person name="Kim D.-U."/>
        </authorList>
    </citation>
    <scope>NUCLEOTIDE SEQUENCE [LARGE SCALE GENOMIC DNA]</scope>
    <source>
        <strain evidence="3 4">AR-3-17</strain>
    </source>
</reference>
<gene>
    <name evidence="3" type="ORF">FA046_05825</name>
</gene>
<dbReference type="GO" id="GO:0015159">
    <property type="term" value="F:polysaccharide transmembrane transporter activity"/>
    <property type="evidence" value="ECO:0007669"/>
    <property type="project" value="InterPro"/>
</dbReference>
<dbReference type="PANTHER" id="PTHR33619:SF3">
    <property type="entry name" value="POLYSACCHARIDE EXPORT PROTEIN GFCE-RELATED"/>
    <property type="match status" value="1"/>
</dbReference>
<feature type="domain" description="Polysaccharide export protein N-terminal" evidence="2">
    <location>
        <begin position="58"/>
        <end position="144"/>
    </location>
</feature>
<accession>A0A4U1C0R8</accession>
<dbReference type="InterPro" id="IPR049712">
    <property type="entry name" value="Poly_export"/>
</dbReference>
<dbReference type="PANTHER" id="PTHR33619">
    <property type="entry name" value="POLYSACCHARIDE EXPORT PROTEIN GFCE-RELATED"/>
    <property type="match status" value="1"/>
</dbReference>
<evidence type="ECO:0000313" key="4">
    <source>
        <dbReference type="Proteomes" id="UP000308181"/>
    </source>
</evidence>
<evidence type="ECO:0000313" key="3">
    <source>
        <dbReference type="EMBL" id="TKB98635.1"/>
    </source>
</evidence>
<sequence>MKITPIYQFKNILFFFIGILILSSCSPKNKNLLFITGKEKLAKEPVTVIQGDQNIASTSQRIQAGNILAIKNLQSTVQLTGERGAVNTGQLEIQTFLVENDGTVNIPVLGKLKLIGMTRVEAEKFLEDQYKEKLLKDPIIDINITNAKVTFLGEFVSQTNVLLTKDQTHLVELLGTVGGLNARANKKKIKIIRGDLENPTIIIANLSDINSLSDKRLILQNNDIIYAEPVGLFRSSDRLIGVNTILQTLLAAVNAYIIINNISK</sequence>
<dbReference type="AlphaFoldDB" id="A0A4U1C0R8"/>
<protein>
    <recommendedName>
        <fullName evidence="2">Polysaccharide export protein N-terminal domain-containing protein</fullName>
    </recommendedName>
</protein>
<dbReference type="OrthoDB" id="937431at2"/>
<dbReference type="RefSeq" id="WP_136825451.1">
    <property type="nucleotide sequence ID" value="NZ_SWBP01000002.1"/>
</dbReference>
<dbReference type="InterPro" id="IPR003715">
    <property type="entry name" value="Poly_export_N"/>
</dbReference>
<comment type="caution">
    <text evidence="3">The sequence shown here is derived from an EMBL/GenBank/DDBJ whole genome shotgun (WGS) entry which is preliminary data.</text>
</comment>